<dbReference type="AlphaFoldDB" id="A0A3L7A3G3"/>
<organism evidence="1 2">
    <name type="scientific">Mycetocola tolaasinivorans</name>
    <dbReference type="NCBI Taxonomy" id="76635"/>
    <lineage>
        <taxon>Bacteria</taxon>
        <taxon>Bacillati</taxon>
        <taxon>Actinomycetota</taxon>
        <taxon>Actinomycetes</taxon>
        <taxon>Micrococcales</taxon>
        <taxon>Microbacteriaceae</taxon>
        <taxon>Mycetocola</taxon>
    </lineage>
</organism>
<gene>
    <name evidence="1" type="ORF">D9V32_12365</name>
</gene>
<accession>A0A3L7A3G3</accession>
<protein>
    <submittedName>
        <fullName evidence="1">Uncharacterized protein</fullName>
    </submittedName>
</protein>
<sequence>MSVGRGTVDAMGQDFAVHVGPTSTEVERRGAAAAAASWLGSSRRAGLVVSTSHTSESERALVRAVTDRIPVRGAWAHSVRHGNRGIDGLDALIVVAPDAELLEWVIARAGEEPVVVLGANAHATEALLARGSRPLRADRVPAGTPALVQSGTVQSGLGQPSFGQPASISNLVSNAGDLVSTGEYAPIASDYAPTVSPARGRRWAAPFSVARVGA</sequence>
<evidence type="ECO:0000313" key="2">
    <source>
        <dbReference type="Proteomes" id="UP000272503"/>
    </source>
</evidence>
<keyword evidence="2" id="KW-1185">Reference proteome</keyword>
<comment type="caution">
    <text evidence="1">The sequence shown here is derived from an EMBL/GenBank/DDBJ whole genome shotgun (WGS) entry which is preliminary data.</text>
</comment>
<reference evidence="1 2" key="1">
    <citation type="submission" date="2018-10" db="EMBL/GenBank/DDBJ databases">
        <authorList>
            <person name="Li J."/>
        </authorList>
    </citation>
    <scope>NUCLEOTIDE SEQUENCE [LARGE SCALE GENOMIC DNA]</scope>
    <source>
        <strain evidence="1 2">IF 016277</strain>
    </source>
</reference>
<name>A0A3L7A3G3_9MICO</name>
<evidence type="ECO:0000313" key="1">
    <source>
        <dbReference type="EMBL" id="RLP74478.1"/>
    </source>
</evidence>
<dbReference type="EMBL" id="RCUX01000010">
    <property type="protein sequence ID" value="RLP74478.1"/>
    <property type="molecule type" value="Genomic_DNA"/>
</dbReference>
<dbReference type="Proteomes" id="UP000272503">
    <property type="component" value="Unassembled WGS sequence"/>
</dbReference>
<proteinExistence type="predicted"/>